<comment type="caution">
    <text evidence="5">The sequence shown here is derived from an EMBL/GenBank/DDBJ whole genome shotgun (WGS) entry which is preliminary data.</text>
</comment>
<dbReference type="InterPro" id="IPR045851">
    <property type="entry name" value="AMP-bd_C_sf"/>
</dbReference>
<dbReference type="NCBIfam" id="NF004837">
    <property type="entry name" value="PRK06187.1"/>
    <property type="match status" value="1"/>
</dbReference>
<dbReference type="InterPro" id="IPR042099">
    <property type="entry name" value="ANL_N_sf"/>
</dbReference>
<evidence type="ECO:0000256" key="1">
    <source>
        <dbReference type="ARBA" id="ARBA00006432"/>
    </source>
</evidence>
<name>A0A0V9UIP0_9NOCA</name>
<dbReference type="PANTHER" id="PTHR43767:SF1">
    <property type="entry name" value="NONRIBOSOMAL PEPTIDE SYNTHASE PES1 (EUROFUNG)-RELATED"/>
    <property type="match status" value="1"/>
</dbReference>
<dbReference type="InterPro" id="IPR050237">
    <property type="entry name" value="ATP-dep_AMP-bd_enzyme"/>
</dbReference>
<dbReference type="Proteomes" id="UP000053060">
    <property type="component" value="Unassembled WGS sequence"/>
</dbReference>
<keyword evidence="2 5" id="KW-0436">Ligase</keyword>
<evidence type="ECO:0000313" key="6">
    <source>
        <dbReference type="Proteomes" id="UP000053060"/>
    </source>
</evidence>
<evidence type="ECO:0000259" key="4">
    <source>
        <dbReference type="Pfam" id="PF13193"/>
    </source>
</evidence>
<dbReference type="AlphaFoldDB" id="A0A0V9UIP0"/>
<reference evidence="6" key="1">
    <citation type="submission" date="2015-01" db="EMBL/GenBank/DDBJ databases">
        <title>Draft genome sequence of Rhodococcus pyridinivorans strain KG-16, a hydrocarbon-degrading bacterium.</title>
        <authorList>
            <person name="Aggarwal R.K."/>
            <person name="Dawar C."/>
        </authorList>
    </citation>
    <scope>NUCLEOTIDE SEQUENCE [LARGE SCALE GENOMIC DNA]</scope>
    <source>
        <strain evidence="6">KG-16</strain>
    </source>
</reference>
<dbReference type="PANTHER" id="PTHR43767">
    <property type="entry name" value="LONG-CHAIN-FATTY-ACID--COA LIGASE"/>
    <property type="match status" value="1"/>
</dbReference>
<feature type="domain" description="AMP-binding enzyme C-terminal" evidence="4">
    <location>
        <begin position="426"/>
        <end position="502"/>
    </location>
</feature>
<sequence length="521" mass="55817">MSELHLPNRIRQLAVEHPDRAAVSSGGTTLTYSEFDTLTNRVASALATVPATSGRIGALLRMGLPGAASFVGCAKAGLVFTPLNWRLNPGEIADIADDAQLDVLIVEDEFAVSARAAAAVLPDAQIVVVGDASTVPGARSWDDFVASGDDIDPGFGDDPRTEVLQLYTSGTTGRPKGVVATHHNLFNEPQNFALYEFTEDSVSLDALPLFHIAGAGWMSTTLSAGLHLVLLGEMRPNLVAAAVSEHGITHAFLVPSVINMLVEMPDLSDYDLSTLRLVAYGASPITPTQLARAMDTLGCRFVQRYGMTETMGALTALRADDHDPHGSRSYLLRSAGSPLPGVEVEIRDIATGEPLPDGQTGEIVCRSRNNTSGYWRRDAENAALFTADGFLRTGDAGHVDSDGYLFVTDRVKDMIISGGENVYPIEVESVLSEHPAVAEVAVVGVPDDRWGEAVTAVVRVAPGASRPTEDELLQFTVERLASYKKPRHIHFVDELPRNASGKILKRTLRNEFAPVQEGTTP</sequence>
<dbReference type="EMBL" id="AZXY01000007">
    <property type="protein sequence ID" value="KSZ57892.1"/>
    <property type="molecule type" value="Genomic_DNA"/>
</dbReference>
<dbReference type="Gene3D" id="3.30.300.30">
    <property type="match status" value="1"/>
</dbReference>
<dbReference type="InterPro" id="IPR000873">
    <property type="entry name" value="AMP-dep_synth/lig_dom"/>
</dbReference>
<comment type="similarity">
    <text evidence="1">Belongs to the ATP-dependent AMP-binding enzyme family.</text>
</comment>
<dbReference type="Gene3D" id="3.40.50.12780">
    <property type="entry name" value="N-terminal domain of ligase-like"/>
    <property type="match status" value="1"/>
</dbReference>
<dbReference type="FunFam" id="3.30.300.30:FF:000008">
    <property type="entry name" value="2,3-dihydroxybenzoate-AMP ligase"/>
    <property type="match status" value="1"/>
</dbReference>
<reference evidence="5 6" key="2">
    <citation type="journal article" date="2016" name="Genome Announc.">
        <title>Draft Genome Sequence of a Versatile Hydrocarbon-Degrading Bacterium, Rhodococcus pyridinivorans Strain KG-16, Collected from Oil Fields in India.</title>
        <authorList>
            <person name="Aggarwal R.K."/>
            <person name="Dawar C."/>
            <person name="Phanindranath R."/>
            <person name="Mutnuri L."/>
            <person name="Dayal A.M."/>
        </authorList>
    </citation>
    <scope>NUCLEOTIDE SEQUENCE [LARGE SCALE GENOMIC DNA]</scope>
    <source>
        <strain evidence="5 6">KG-16</strain>
    </source>
</reference>
<gene>
    <name evidence="5" type="ORF">Z045_15105</name>
</gene>
<protein>
    <submittedName>
        <fullName evidence="5">Long-chain fatty acid--CoA ligase</fullName>
    </submittedName>
</protein>
<dbReference type="InterPro" id="IPR025110">
    <property type="entry name" value="AMP-bd_C"/>
</dbReference>
<organism evidence="5 6">
    <name type="scientific">Rhodococcus pyridinivorans KG-16</name>
    <dbReference type="NCBI Taxonomy" id="1441730"/>
    <lineage>
        <taxon>Bacteria</taxon>
        <taxon>Bacillati</taxon>
        <taxon>Actinomycetota</taxon>
        <taxon>Actinomycetes</taxon>
        <taxon>Mycobacteriales</taxon>
        <taxon>Nocardiaceae</taxon>
        <taxon>Rhodococcus</taxon>
    </lineage>
</organism>
<dbReference type="SUPFAM" id="SSF56801">
    <property type="entry name" value="Acetyl-CoA synthetase-like"/>
    <property type="match status" value="1"/>
</dbReference>
<evidence type="ECO:0000259" key="3">
    <source>
        <dbReference type="Pfam" id="PF00501"/>
    </source>
</evidence>
<dbReference type="GO" id="GO:0016878">
    <property type="term" value="F:acid-thiol ligase activity"/>
    <property type="evidence" value="ECO:0007669"/>
    <property type="project" value="UniProtKB-ARBA"/>
</dbReference>
<proteinExistence type="inferred from homology"/>
<dbReference type="Pfam" id="PF00501">
    <property type="entry name" value="AMP-binding"/>
    <property type="match status" value="1"/>
</dbReference>
<evidence type="ECO:0000256" key="2">
    <source>
        <dbReference type="ARBA" id="ARBA00022598"/>
    </source>
</evidence>
<accession>A0A0V9UIP0</accession>
<dbReference type="Pfam" id="PF13193">
    <property type="entry name" value="AMP-binding_C"/>
    <property type="match status" value="1"/>
</dbReference>
<dbReference type="PATRIC" id="fig|1441730.3.peg.3142"/>
<evidence type="ECO:0000313" key="5">
    <source>
        <dbReference type="EMBL" id="KSZ57892.1"/>
    </source>
</evidence>
<feature type="domain" description="AMP-dependent synthetase/ligase" evidence="3">
    <location>
        <begin position="14"/>
        <end position="375"/>
    </location>
</feature>
<dbReference type="RefSeq" id="WP_060652580.1">
    <property type="nucleotide sequence ID" value="NZ_AZXY01000007.1"/>
</dbReference>